<dbReference type="SUPFAM" id="SSF47616">
    <property type="entry name" value="GST C-terminal domain-like"/>
    <property type="match status" value="1"/>
</dbReference>
<evidence type="ECO:0000259" key="1">
    <source>
        <dbReference type="PROSITE" id="PS50404"/>
    </source>
</evidence>
<evidence type="ECO:0000313" key="4">
    <source>
        <dbReference type="Proteomes" id="UP000198629"/>
    </source>
</evidence>
<dbReference type="STRING" id="492660.SAMN05192566_1857"/>
<dbReference type="EMBL" id="FNFX01000003">
    <property type="protein sequence ID" value="SDK60490.1"/>
    <property type="molecule type" value="Genomic_DNA"/>
</dbReference>
<dbReference type="GO" id="GO:0016740">
    <property type="term" value="F:transferase activity"/>
    <property type="evidence" value="ECO:0007669"/>
    <property type="project" value="UniProtKB-KW"/>
</dbReference>
<dbReference type="GO" id="GO:0005737">
    <property type="term" value="C:cytoplasm"/>
    <property type="evidence" value="ECO:0007669"/>
    <property type="project" value="TreeGrafter"/>
</dbReference>
<evidence type="ECO:0000313" key="3">
    <source>
        <dbReference type="EMBL" id="SDK60490.1"/>
    </source>
</evidence>
<organism evidence="3 4">
    <name type="scientific">Methylophilus rhizosphaerae</name>
    <dbReference type="NCBI Taxonomy" id="492660"/>
    <lineage>
        <taxon>Bacteria</taxon>
        <taxon>Pseudomonadati</taxon>
        <taxon>Pseudomonadota</taxon>
        <taxon>Betaproteobacteria</taxon>
        <taxon>Nitrosomonadales</taxon>
        <taxon>Methylophilaceae</taxon>
        <taxon>Methylophilus</taxon>
    </lineage>
</organism>
<dbReference type="Pfam" id="PF13410">
    <property type="entry name" value="GST_C_2"/>
    <property type="match status" value="1"/>
</dbReference>
<dbReference type="AlphaFoldDB" id="A0A1G9D9D3"/>
<gene>
    <name evidence="3" type="ORF">SAMN05192566_1857</name>
</gene>
<dbReference type="InterPro" id="IPR036282">
    <property type="entry name" value="Glutathione-S-Trfase_C_sf"/>
</dbReference>
<dbReference type="PANTHER" id="PTHR43968:SF6">
    <property type="entry name" value="GLUTATHIONE S-TRANSFERASE OMEGA"/>
    <property type="match status" value="1"/>
</dbReference>
<dbReference type="Pfam" id="PF13409">
    <property type="entry name" value="GST_N_2"/>
    <property type="match status" value="1"/>
</dbReference>
<dbReference type="Proteomes" id="UP000198629">
    <property type="component" value="Unassembled WGS sequence"/>
</dbReference>
<reference evidence="4" key="1">
    <citation type="submission" date="2016-10" db="EMBL/GenBank/DDBJ databases">
        <authorList>
            <person name="Varghese N."/>
            <person name="Submissions S."/>
        </authorList>
    </citation>
    <scope>NUCLEOTIDE SEQUENCE [LARGE SCALE GENOMIC DNA]</scope>
    <source>
        <strain evidence="4">CBMB127</strain>
    </source>
</reference>
<dbReference type="OrthoDB" id="9813092at2"/>
<dbReference type="SFLD" id="SFLDS00019">
    <property type="entry name" value="Glutathione_Transferase_(cytos"/>
    <property type="match status" value="1"/>
</dbReference>
<dbReference type="PANTHER" id="PTHR43968">
    <property type="match status" value="1"/>
</dbReference>
<keyword evidence="3" id="KW-0808">Transferase</keyword>
<feature type="domain" description="GST C-terminal" evidence="2">
    <location>
        <begin position="84"/>
        <end position="204"/>
    </location>
</feature>
<evidence type="ECO:0000259" key="2">
    <source>
        <dbReference type="PROSITE" id="PS50405"/>
    </source>
</evidence>
<protein>
    <submittedName>
        <fullName evidence="3">Glutathione S-transferase</fullName>
    </submittedName>
</protein>
<dbReference type="InterPro" id="IPR050983">
    <property type="entry name" value="GST_Omega/HSP26"/>
</dbReference>
<proteinExistence type="predicted"/>
<dbReference type="PROSITE" id="PS50405">
    <property type="entry name" value="GST_CTER"/>
    <property type="match status" value="1"/>
</dbReference>
<name>A0A1G9D9D3_9PROT</name>
<dbReference type="Gene3D" id="3.40.30.10">
    <property type="entry name" value="Glutaredoxin"/>
    <property type="match status" value="1"/>
</dbReference>
<dbReference type="SUPFAM" id="SSF52833">
    <property type="entry name" value="Thioredoxin-like"/>
    <property type="match status" value="1"/>
</dbReference>
<dbReference type="RefSeq" id="WP_091471838.1">
    <property type="nucleotide sequence ID" value="NZ_FNFX01000003.1"/>
</dbReference>
<sequence>MAALPILYSYRRCPYAIRARMALWAANIQPEVREVSLRDKPAHLLQLSPKGTVPVLQLPDGTVLEQSLDIIWWALAQRDPQGWLNKDHDAVNCLIAINDGDFKKALDRYKYPERYPEQLQVFYRQQGEQFLRILEAALEQQRFLLGDSASVADVAIFPFIRQFAAVDAEWFALSPYPKLRAWLEVWLESPLFGEIMQKFPTYIE</sequence>
<dbReference type="CDD" id="cd03196">
    <property type="entry name" value="GST_C_5"/>
    <property type="match status" value="1"/>
</dbReference>
<dbReference type="Gene3D" id="1.20.1050.10">
    <property type="match status" value="1"/>
</dbReference>
<accession>A0A1G9D9D3</accession>
<dbReference type="InterPro" id="IPR036249">
    <property type="entry name" value="Thioredoxin-like_sf"/>
</dbReference>
<dbReference type="InterPro" id="IPR040079">
    <property type="entry name" value="Glutathione_S-Trfase"/>
</dbReference>
<keyword evidence="4" id="KW-1185">Reference proteome</keyword>
<dbReference type="InterPro" id="IPR010987">
    <property type="entry name" value="Glutathione-S-Trfase_C-like"/>
</dbReference>
<dbReference type="InterPro" id="IPR004045">
    <property type="entry name" value="Glutathione_S-Trfase_N"/>
</dbReference>
<feature type="domain" description="GST N-terminal" evidence="1">
    <location>
        <begin position="3"/>
        <end position="82"/>
    </location>
</feature>
<dbReference type="PROSITE" id="PS50404">
    <property type="entry name" value="GST_NTER"/>
    <property type="match status" value="1"/>
</dbReference>